<accession>A0ACB9S4Z8</accession>
<dbReference type="Proteomes" id="UP001057402">
    <property type="component" value="Chromosome 2"/>
</dbReference>
<reference evidence="2" key="1">
    <citation type="journal article" date="2023" name="Front. Plant Sci.">
        <title>Chromosomal-level genome assembly of Melastoma candidum provides insights into trichome evolution.</title>
        <authorList>
            <person name="Zhong Y."/>
            <person name="Wu W."/>
            <person name="Sun C."/>
            <person name="Zou P."/>
            <person name="Liu Y."/>
            <person name="Dai S."/>
            <person name="Zhou R."/>
        </authorList>
    </citation>
    <scope>NUCLEOTIDE SEQUENCE [LARGE SCALE GENOMIC DNA]</scope>
</reference>
<sequence length="1194" mass="139054">MLTPGRNRKTYSSPRAVDGRLVGFLPSPPPPPPPRASLATAGEEGTAGREDMDDWMRFKEAGFLDEAELERKDRLALLQKIEKLENELYDYQYNMGLLLVERKEWTSRHDELSQELAEVEELYKREQSSHLIAVSEAEKREDIMEEALIHEKQRVADLEKSLRELDKEQQQIRFESEKKLSEASNLVIGIEETSAEVNAKLHDATAKLAEVDCKWSELDLKMQELEAREHILHREHMSLKAEQEAHKATFYQKREDLMDREKSLQEREKKLSEDRRILNEREDKANEKIKFLSETEIYLEDADKSIQSSTVTLQEKEQDVKKRLGDIIAKEEESCVLATMLKSKEEQLNERQEKLEHKENVELPKLLDEQHASLEEEIFQFNIELAERWKHLDKELRIKREEIEQCDSEINHREHKLMKRVSALDMKAEKISEEEKDIEGRFKNLEEHEKSIIADSERLEMGKKELLRERETLQSLRDEIEKIKADIAERKLDIKEASESLQTKSNDRSEHIRLQTEFKVQLEKCHRQWEMLMKEQEELKREKEKIDRDWETLDVNRASCLEGEKDFLEENIKLEELKLSEEKRLNMERDKMEEHMQRELESIKLARESFAVETEQEENNTFENLKVKHIQLLQDIETMKEDFQATLHRRQDDQEKALLAREEKFELERDRELKTINESRMNLLREKEEVESETRALKKSKQILEMNKKQLKENQQEMNRDIDQLMVMSRKLKDQRLQLSQERDDFLLVVKKLRNCDTCGEMLREFMLSDLQMPLTRDEEVLPLEQRALELSNNLVNKSYLDGSPMQASVDVSPRSFSGGPTSFLRKCASKIFRLSPGERGTVSVSSQQKWMPSAEDNLVGSGSLENKKNQQEHASVQDKAETSVQIFQDHATVMESMSSDKAEQSDRRHIPSVDGIRSPFDAQLSFIQEDRQKTAKKGVGVHKAESVLPVYPSNSARKTLMDAELISEDISVNDDSQRDSVYNGKGRRKAQRKRQHAESSQTSDYQPDESQSEGPSDSVVVSGRKKRQRTIPRDVQTPGQRRYNLRRRKISSDARAAENSADLINSGRKETDVNDDGKTADGSMVEIVPSSSLGNRKHDEDFPYSHDRQPISLEFSEQKVLEFENVDIVEGTGDATSEHRNEFDDENNTIEQFPNEDETILKKDDGYDDDSDEDLGDPGMASVGRKIWTFFTT</sequence>
<dbReference type="EMBL" id="CM042881">
    <property type="protein sequence ID" value="KAI4386445.1"/>
    <property type="molecule type" value="Genomic_DNA"/>
</dbReference>
<comment type="caution">
    <text evidence="1">The sequence shown here is derived from an EMBL/GenBank/DDBJ whole genome shotgun (WGS) entry which is preliminary data.</text>
</comment>
<proteinExistence type="predicted"/>
<evidence type="ECO:0000313" key="1">
    <source>
        <dbReference type="EMBL" id="KAI4386445.1"/>
    </source>
</evidence>
<gene>
    <name evidence="1" type="ORF">MLD38_004376</name>
</gene>
<keyword evidence="2" id="KW-1185">Reference proteome</keyword>
<protein>
    <submittedName>
        <fullName evidence="1">Uncharacterized protein</fullName>
    </submittedName>
</protein>
<name>A0ACB9S4Z8_9MYRT</name>
<evidence type="ECO:0000313" key="2">
    <source>
        <dbReference type="Proteomes" id="UP001057402"/>
    </source>
</evidence>
<organism evidence="1 2">
    <name type="scientific">Melastoma candidum</name>
    <dbReference type="NCBI Taxonomy" id="119954"/>
    <lineage>
        <taxon>Eukaryota</taxon>
        <taxon>Viridiplantae</taxon>
        <taxon>Streptophyta</taxon>
        <taxon>Embryophyta</taxon>
        <taxon>Tracheophyta</taxon>
        <taxon>Spermatophyta</taxon>
        <taxon>Magnoliopsida</taxon>
        <taxon>eudicotyledons</taxon>
        <taxon>Gunneridae</taxon>
        <taxon>Pentapetalae</taxon>
        <taxon>rosids</taxon>
        <taxon>malvids</taxon>
        <taxon>Myrtales</taxon>
        <taxon>Melastomataceae</taxon>
        <taxon>Melastomatoideae</taxon>
        <taxon>Melastomateae</taxon>
        <taxon>Melastoma</taxon>
    </lineage>
</organism>